<protein>
    <recommendedName>
        <fullName evidence="4">Transcription factor domain-containing protein</fullName>
    </recommendedName>
</protein>
<keyword evidence="3" id="KW-1185">Reference proteome</keyword>
<dbReference type="AlphaFoldDB" id="A0A8K0JE58"/>
<evidence type="ECO:0000313" key="3">
    <source>
        <dbReference type="Proteomes" id="UP000812966"/>
    </source>
</evidence>
<evidence type="ECO:0000256" key="1">
    <source>
        <dbReference type="SAM" id="MobiDB-lite"/>
    </source>
</evidence>
<reference evidence="2" key="1">
    <citation type="submission" date="2020-04" db="EMBL/GenBank/DDBJ databases">
        <title>Analysis of mating type loci in Filobasidium floriforme.</title>
        <authorList>
            <person name="Nowrousian M."/>
        </authorList>
    </citation>
    <scope>NUCLEOTIDE SEQUENCE</scope>
    <source>
        <strain evidence="2">CBS 6242</strain>
    </source>
</reference>
<feature type="compositionally biased region" description="Low complexity" evidence="1">
    <location>
        <begin position="37"/>
        <end position="48"/>
    </location>
</feature>
<name>A0A8K0JE58_9TREE</name>
<feature type="region of interest" description="Disordered" evidence="1">
    <location>
        <begin position="28"/>
        <end position="50"/>
    </location>
</feature>
<dbReference type="EMBL" id="JABELV010000263">
    <property type="protein sequence ID" value="KAG7527569.1"/>
    <property type="molecule type" value="Genomic_DNA"/>
</dbReference>
<dbReference type="Proteomes" id="UP000812966">
    <property type="component" value="Unassembled WGS sequence"/>
</dbReference>
<proteinExistence type="predicted"/>
<evidence type="ECO:0008006" key="4">
    <source>
        <dbReference type="Google" id="ProtNLM"/>
    </source>
</evidence>
<gene>
    <name evidence="2" type="ORF">FFLO_06802</name>
</gene>
<comment type="caution">
    <text evidence="2">The sequence shown here is derived from an EMBL/GenBank/DDBJ whole genome shotgun (WGS) entry which is preliminary data.</text>
</comment>
<evidence type="ECO:0000313" key="2">
    <source>
        <dbReference type="EMBL" id="KAG7527569.1"/>
    </source>
</evidence>
<accession>A0A8K0JE58</accession>
<organism evidence="2 3">
    <name type="scientific">Filobasidium floriforme</name>
    <dbReference type="NCBI Taxonomy" id="5210"/>
    <lineage>
        <taxon>Eukaryota</taxon>
        <taxon>Fungi</taxon>
        <taxon>Dikarya</taxon>
        <taxon>Basidiomycota</taxon>
        <taxon>Agaricomycotina</taxon>
        <taxon>Tremellomycetes</taxon>
        <taxon>Filobasidiales</taxon>
        <taxon>Filobasidiaceae</taxon>
        <taxon>Filobasidium</taxon>
    </lineage>
</organism>
<sequence>MPQTQDASISVSIFGSQPIERFPLPPAPPLGFQFGNTHTTSSPSTGSSHLEDKPVVFGPMGAYGDMNGHNNGFAVPVSIQGSTMGLPSTTTHIPRIDNVEMKPVSKVHSAALERDAADTLVPIINDYEPFCNTLARHRAQARSGTDSDRSSASMSMGQYMYNLPYDAGNPRPDLHSLVFNVKFREEMKATFLAKSPQFMLRRMSTGTFDAITRTEAGAWSAAVAMIAYPWNPLWAKLHTSQERQQLFKLLEREALSHYHSIKTRPKTWLEALAAGSLIVTALFEIGKYTKAWFLASELYLHAVQFGLHRKGAGSVPKGAIGKAIFIGPRDSRTGPLRPEDGFLSLGDDIWWNLVRLTVSATVGLDNTDNPVNLEKIWTPWPTAIGTLLPPPCKFYDSARMAVPLNLPKEDYESHIRRLKVQLVIVFSEVVSLTHTPSTQSPPSSPLPNVPLTQQGDPEKHFKLQECHATIQAEVKSAFDPLVRSGSRDPMLYDLWLVLGISEIYLFLAEDCDHRNDRIVNACLSLAGMLSSLCSSHNGLLSELDALTISTLHAVRTACRQETMRYDRVGVPKDALYDLLVIEASHVDQIMSQLATTSPMAANTFAWYQSSGISHFASDAASYQPEWNANDGAVLEEVAPEVPMGPESKMYF</sequence>